<feature type="compositionally biased region" description="Basic and acidic residues" evidence="4">
    <location>
        <begin position="103"/>
        <end position="114"/>
    </location>
</feature>
<dbReference type="InterPro" id="IPR000424">
    <property type="entry name" value="Primosome_PriB/ssb"/>
</dbReference>
<dbReference type="PROSITE" id="PS50935">
    <property type="entry name" value="SSB"/>
    <property type="match status" value="1"/>
</dbReference>
<dbReference type="SUPFAM" id="SSF50249">
    <property type="entry name" value="Nucleic acid-binding proteins"/>
    <property type="match status" value="1"/>
</dbReference>
<evidence type="ECO:0000313" key="5">
    <source>
        <dbReference type="EMBL" id="RBP13086.1"/>
    </source>
</evidence>
<proteinExistence type="predicted"/>
<sequence>MNTPAEFTIVGRVGEIKQVGTTLRVSIASSYSRKDNRGEWIERTRWNEVTIFSETTRGYVRRNIGKGDLVFTSGSLGQTQWEKDGETFYGVTLAAERIERLCKGPNHRGDKGDEPQEAQRPAVDDSDIPF</sequence>
<dbReference type="AlphaFoldDB" id="A0A366FG47"/>
<dbReference type="GO" id="GO:0003697">
    <property type="term" value="F:single-stranded DNA binding"/>
    <property type="evidence" value="ECO:0007669"/>
    <property type="project" value="InterPro"/>
</dbReference>
<dbReference type="InterPro" id="IPR011344">
    <property type="entry name" value="ssDNA-bd"/>
</dbReference>
<keyword evidence="6" id="KW-1185">Reference proteome</keyword>
<dbReference type="InterPro" id="IPR012340">
    <property type="entry name" value="NA-bd_OB-fold"/>
</dbReference>
<dbReference type="Gene3D" id="2.40.50.140">
    <property type="entry name" value="Nucleic acid-binding proteins"/>
    <property type="match status" value="1"/>
</dbReference>
<organism evidence="5 6">
    <name type="scientific">Roseiarcus fermentans</name>
    <dbReference type="NCBI Taxonomy" id="1473586"/>
    <lineage>
        <taxon>Bacteria</taxon>
        <taxon>Pseudomonadati</taxon>
        <taxon>Pseudomonadota</taxon>
        <taxon>Alphaproteobacteria</taxon>
        <taxon>Hyphomicrobiales</taxon>
        <taxon>Roseiarcaceae</taxon>
        <taxon>Roseiarcus</taxon>
    </lineage>
</organism>
<dbReference type="EMBL" id="QNRK01000012">
    <property type="protein sequence ID" value="RBP13086.1"/>
    <property type="molecule type" value="Genomic_DNA"/>
</dbReference>
<evidence type="ECO:0000256" key="4">
    <source>
        <dbReference type="SAM" id="MobiDB-lite"/>
    </source>
</evidence>
<keyword evidence="2" id="KW-0233">DNA recombination</keyword>
<keyword evidence="1 3" id="KW-0238">DNA-binding</keyword>
<dbReference type="PIRSF" id="PIRSF002070">
    <property type="entry name" value="SSB"/>
    <property type="match status" value="1"/>
</dbReference>
<evidence type="ECO:0000256" key="3">
    <source>
        <dbReference type="PIRNR" id="PIRNR002070"/>
    </source>
</evidence>
<dbReference type="Pfam" id="PF00436">
    <property type="entry name" value="SSB"/>
    <property type="match status" value="1"/>
</dbReference>
<dbReference type="Proteomes" id="UP000253529">
    <property type="component" value="Unassembled WGS sequence"/>
</dbReference>
<dbReference type="GO" id="GO:0006310">
    <property type="term" value="P:DNA recombination"/>
    <property type="evidence" value="ECO:0007669"/>
    <property type="project" value="UniProtKB-KW"/>
</dbReference>
<protein>
    <recommendedName>
        <fullName evidence="3">Single-stranded DNA-binding protein</fullName>
    </recommendedName>
</protein>
<dbReference type="CDD" id="cd04496">
    <property type="entry name" value="SSB_OBF"/>
    <property type="match status" value="1"/>
</dbReference>
<dbReference type="RefSeq" id="WP_113889504.1">
    <property type="nucleotide sequence ID" value="NZ_QNRK01000012.1"/>
</dbReference>
<evidence type="ECO:0000256" key="2">
    <source>
        <dbReference type="ARBA" id="ARBA00023172"/>
    </source>
</evidence>
<name>A0A366FG47_9HYPH</name>
<accession>A0A366FG47</accession>
<reference evidence="5 6" key="1">
    <citation type="submission" date="2018-06" db="EMBL/GenBank/DDBJ databases">
        <title>Genomic Encyclopedia of Type Strains, Phase IV (KMG-IV): sequencing the most valuable type-strain genomes for metagenomic binning, comparative biology and taxonomic classification.</title>
        <authorList>
            <person name="Goeker M."/>
        </authorList>
    </citation>
    <scope>NUCLEOTIDE SEQUENCE [LARGE SCALE GENOMIC DNA]</scope>
    <source>
        <strain evidence="5 6">DSM 24875</strain>
    </source>
</reference>
<dbReference type="GO" id="GO:0006260">
    <property type="term" value="P:DNA replication"/>
    <property type="evidence" value="ECO:0007669"/>
    <property type="project" value="InterPro"/>
</dbReference>
<evidence type="ECO:0000313" key="6">
    <source>
        <dbReference type="Proteomes" id="UP000253529"/>
    </source>
</evidence>
<feature type="region of interest" description="Disordered" evidence="4">
    <location>
        <begin position="103"/>
        <end position="130"/>
    </location>
</feature>
<dbReference type="OrthoDB" id="7581348at2"/>
<evidence type="ECO:0000256" key="1">
    <source>
        <dbReference type="ARBA" id="ARBA00023125"/>
    </source>
</evidence>
<gene>
    <name evidence="5" type="ORF">DFR50_11255</name>
</gene>
<comment type="caution">
    <text evidence="5">The sequence shown here is derived from an EMBL/GenBank/DDBJ whole genome shotgun (WGS) entry which is preliminary data.</text>
</comment>